<evidence type="ECO:0000313" key="2">
    <source>
        <dbReference type="EMBL" id="PXF45904.1"/>
    </source>
</evidence>
<gene>
    <name evidence="2" type="ORF">BWQ96_04339</name>
</gene>
<dbReference type="PANTHER" id="PTHR11102">
    <property type="entry name" value="SEL-1-LIKE PROTEIN"/>
    <property type="match status" value="1"/>
</dbReference>
<dbReference type="AlphaFoldDB" id="A0A2V3IUV8"/>
<protein>
    <submittedName>
        <fullName evidence="2">Uncharacterized protein</fullName>
    </submittedName>
</protein>
<evidence type="ECO:0000256" key="1">
    <source>
        <dbReference type="ARBA" id="ARBA00038101"/>
    </source>
</evidence>
<dbReference type="Pfam" id="PF08238">
    <property type="entry name" value="Sel1"/>
    <property type="match status" value="6"/>
</dbReference>
<name>A0A2V3IUV8_9FLOR</name>
<sequence length="655" mass="73385">MPPSSSTQQPSPDVLERRYENAIKFTNNPTAMVELAIMMLNHNTGITRDTDRGVQLLERAIKQAQSPRAMHNLGLYLDDVGNRSERRRAIALLDRAATMRESPQFLYGLASALVDRRCGIAPQPVRAAQLLRRALRLGENPKCMWLLATLLVADPTIQPDTAYAMRLFKRSIQLTNDPEKMNILGLYYADGVLRIRPNKRRAIKWFERAIQCADHAYAKYNLAVMLVLRNPPDPLRSVRLLKEVILTNGDKDAVLFLASVLCAVKQVENYALAHALYDFAVRVYDSTEAMMKLVDYLMIGSPALAVDIPRAFRLLERHYEIAKDTKSLNMLINVLWYGAPGVEADMQRAKCLLDLYRVIKGDSEFTATLLRFGAPQVLVPDRPRALALMQAHSKAEPDDDKLLLAVLISEQGYHDLEQVDYEQAAQLLEAECESVARKHTFLWMPFYLRVSTIPLPVHGDPNSLTLCTKREECIPHVAQINLAGLYLEGRGLAPDEADRAVNLLTSLLNTRVADLAAMNLGFVLWNGIAGVKKDTVRALELFDEAFGQTGSALAGAYLAGAMATGSDEVAPDLVRAARIWRRVRVACGVCGADPEEYERVCQVVTTEMRESFEKAAEDLEDSDLEDVNEAEKVEENWIPSNDIKEIIRMYDTDSR</sequence>
<dbReference type="OrthoDB" id="272077at2759"/>
<dbReference type="SMART" id="SM00671">
    <property type="entry name" value="SEL1"/>
    <property type="match status" value="8"/>
</dbReference>
<dbReference type="PANTHER" id="PTHR11102:SF147">
    <property type="entry name" value="SEL1L ADAPTOR SUBUNIT OF ERAD E3 UBIQUITIN LIGASE"/>
    <property type="match status" value="1"/>
</dbReference>
<evidence type="ECO:0000313" key="3">
    <source>
        <dbReference type="Proteomes" id="UP000247409"/>
    </source>
</evidence>
<keyword evidence="3" id="KW-1185">Reference proteome</keyword>
<dbReference type="EMBL" id="NBIV01000050">
    <property type="protein sequence ID" value="PXF45904.1"/>
    <property type="molecule type" value="Genomic_DNA"/>
</dbReference>
<accession>A0A2V3IUV8</accession>
<dbReference type="GO" id="GO:0005789">
    <property type="term" value="C:endoplasmic reticulum membrane"/>
    <property type="evidence" value="ECO:0007669"/>
    <property type="project" value="TreeGrafter"/>
</dbReference>
<organism evidence="2 3">
    <name type="scientific">Gracilariopsis chorda</name>
    <dbReference type="NCBI Taxonomy" id="448386"/>
    <lineage>
        <taxon>Eukaryota</taxon>
        <taxon>Rhodophyta</taxon>
        <taxon>Florideophyceae</taxon>
        <taxon>Rhodymeniophycidae</taxon>
        <taxon>Gracilariales</taxon>
        <taxon>Gracilariaceae</taxon>
        <taxon>Gracilariopsis</taxon>
    </lineage>
</organism>
<comment type="caution">
    <text evidence="2">The sequence shown here is derived from an EMBL/GenBank/DDBJ whole genome shotgun (WGS) entry which is preliminary data.</text>
</comment>
<dbReference type="InterPro" id="IPR011990">
    <property type="entry name" value="TPR-like_helical_dom_sf"/>
</dbReference>
<comment type="similarity">
    <text evidence="1">Belongs to the sel-1 family.</text>
</comment>
<proteinExistence type="inferred from homology"/>
<dbReference type="Gene3D" id="1.25.40.10">
    <property type="entry name" value="Tetratricopeptide repeat domain"/>
    <property type="match status" value="3"/>
</dbReference>
<dbReference type="InterPro" id="IPR006597">
    <property type="entry name" value="Sel1-like"/>
</dbReference>
<dbReference type="GO" id="GO:0036503">
    <property type="term" value="P:ERAD pathway"/>
    <property type="evidence" value="ECO:0007669"/>
    <property type="project" value="TreeGrafter"/>
</dbReference>
<dbReference type="InterPro" id="IPR050767">
    <property type="entry name" value="Sel1_AlgK"/>
</dbReference>
<reference evidence="2 3" key="1">
    <citation type="journal article" date="2018" name="Mol. Biol. Evol.">
        <title>Analysis of the draft genome of the red seaweed Gracilariopsis chorda provides insights into genome size evolution in Rhodophyta.</title>
        <authorList>
            <person name="Lee J."/>
            <person name="Yang E.C."/>
            <person name="Graf L."/>
            <person name="Yang J.H."/>
            <person name="Qiu H."/>
            <person name="Zel Zion U."/>
            <person name="Chan C.X."/>
            <person name="Stephens T.G."/>
            <person name="Weber A.P.M."/>
            <person name="Boo G.H."/>
            <person name="Boo S.M."/>
            <person name="Kim K.M."/>
            <person name="Shin Y."/>
            <person name="Jung M."/>
            <person name="Lee S.J."/>
            <person name="Yim H.S."/>
            <person name="Lee J.H."/>
            <person name="Bhattacharya D."/>
            <person name="Yoon H.S."/>
        </authorList>
    </citation>
    <scope>NUCLEOTIDE SEQUENCE [LARGE SCALE GENOMIC DNA]</scope>
    <source>
        <strain evidence="2 3">SKKU-2015</strain>
        <tissue evidence="2">Whole body</tissue>
    </source>
</reference>
<dbReference type="Proteomes" id="UP000247409">
    <property type="component" value="Unassembled WGS sequence"/>
</dbReference>
<dbReference type="SUPFAM" id="SSF81901">
    <property type="entry name" value="HCP-like"/>
    <property type="match status" value="2"/>
</dbReference>